<feature type="domain" description="NB-ARC" evidence="2">
    <location>
        <begin position="417"/>
        <end position="582"/>
    </location>
</feature>
<organism evidence="4 5">
    <name type="scientific">Talaromyces pinophilus</name>
    <name type="common">Penicillium pinophilum</name>
    <dbReference type="NCBI Taxonomy" id="128442"/>
    <lineage>
        <taxon>Eukaryota</taxon>
        <taxon>Fungi</taxon>
        <taxon>Dikarya</taxon>
        <taxon>Ascomycota</taxon>
        <taxon>Pezizomycotina</taxon>
        <taxon>Eurotiomycetes</taxon>
        <taxon>Eurotiomycetidae</taxon>
        <taxon>Eurotiales</taxon>
        <taxon>Trichocomaceae</taxon>
        <taxon>Talaromyces</taxon>
        <taxon>Talaromyces sect. Talaromyces</taxon>
    </lineage>
</organism>
<comment type="caution">
    <text evidence="4">The sequence shown here is derived from an EMBL/GenBank/DDBJ whole genome shotgun (WGS) entry which is preliminary data.</text>
</comment>
<dbReference type="PANTHER" id="PTHR46082">
    <property type="entry name" value="ATP/GTP-BINDING PROTEIN-RELATED"/>
    <property type="match status" value="1"/>
</dbReference>
<proteinExistence type="predicted"/>
<evidence type="ECO:0000256" key="1">
    <source>
        <dbReference type="PROSITE-ProRule" id="PRU00339"/>
    </source>
</evidence>
<evidence type="ECO:0000259" key="2">
    <source>
        <dbReference type="Pfam" id="PF00931"/>
    </source>
</evidence>
<dbReference type="InterPro" id="IPR053137">
    <property type="entry name" value="NLR-like"/>
</dbReference>
<dbReference type="SUPFAM" id="SSF53167">
    <property type="entry name" value="Purine and uridine phosphorylases"/>
    <property type="match status" value="1"/>
</dbReference>
<protein>
    <submittedName>
        <fullName evidence="4">Nucleoside phosphorylase</fullName>
    </submittedName>
</protein>
<dbReference type="PANTHER" id="PTHR46082:SF11">
    <property type="entry name" value="AAA+ ATPASE DOMAIN-CONTAINING PROTEIN-RELATED"/>
    <property type="match status" value="1"/>
</dbReference>
<name>A0A6V8H6C5_TALPI</name>
<dbReference type="GO" id="GO:0003824">
    <property type="term" value="F:catalytic activity"/>
    <property type="evidence" value="ECO:0007669"/>
    <property type="project" value="InterPro"/>
</dbReference>
<reference evidence="5" key="1">
    <citation type="journal article" date="2015" name="Genome Announc.">
        <title>Draft genome sequence of Talaromyces cellulolyticus strain Y-94, a source of lignocellulosic biomass-degrading enzymes.</title>
        <authorList>
            <person name="Fujii T."/>
            <person name="Koike H."/>
            <person name="Sawayama S."/>
            <person name="Yano S."/>
            <person name="Inoue H."/>
        </authorList>
    </citation>
    <scope>NUCLEOTIDE SEQUENCE [LARGE SCALE GENOMIC DNA]</scope>
    <source>
        <strain evidence="5">Y-94</strain>
    </source>
</reference>
<evidence type="ECO:0000313" key="5">
    <source>
        <dbReference type="Proteomes" id="UP000053095"/>
    </source>
</evidence>
<dbReference type="InterPro" id="IPR011990">
    <property type="entry name" value="TPR-like_helical_dom_sf"/>
</dbReference>
<dbReference type="InterPro" id="IPR019734">
    <property type="entry name" value="TPR_rpt"/>
</dbReference>
<dbReference type="PROSITE" id="PS50005">
    <property type="entry name" value="TPR"/>
    <property type="match status" value="2"/>
</dbReference>
<dbReference type="InterPro" id="IPR002182">
    <property type="entry name" value="NB-ARC"/>
</dbReference>
<dbReference type="Pfam" id="PF13424">
    <property type="entry name" value="TPR_12"/>
    <property type="match status" value="2"/>
</dbReference>
<accession>A0A6V8H6C5</accession>
<dbReference type="Gene3D" id="3.40.50.1580">
    <property type="entry name" value="Nucleoside phosphorylase domain"/>
    <property type="match status" value="1"/>
</dbReference>
<dbReference type="EMBL" id="DF933811">
    <property type="protein sequence ID" value="GAM34994.1"/>
    <property type="molecule type" value="Genomic_DNA"/>
</dbReference>
<dbReference type="Gene3D" id="1.25.40.10">
    <property type="entry name" value="Tetratricopeptide repeat domain"/>
    <property type="match status" value="2"/>
</dbReference>
<sequence>MPKRRRRLTPSDYTIGWICALPIELAAAKKMMDEEHESLPQSDMNPITVYTLGCIGSHNVVMTCLPAGRIGPNTMGAMAKEMSYAFPSIRFSLLVGIGGGVPSKDSDVRLGDIVVSQPTGQHGGVVQYDSGKATPTGFELTGSLNAPPNILLSAVSSVRAHHAHQKNSFERYLNWVVDGSEFATNDLASDVLFKSTYNHVAGYGTCESCSLTQQVRRKPREGARMVVHYGTIASGNQVIKDGTTRDALSAQFGGVLCFEMEAAGIMNTFPCLVIRGICDYADSHKNKIWQGPAAAVAAAYAKELLSFVPDLNEVRRGDSGTVLDSSYSRKRPRLIPTPSTDSYVSGSPLQEYEEMSSPLTLNEAMQSTHWQSTALINKISEFDDPGQSLNGALFGESATLPCEYLPFRAFPHFWGREEDLDRIDDCLDYDPSDEQLRSLAIWGVPGVGKSQTAFAYAKRKKEELDAVFWVNAATELQLDEGFSEIAIKLKLPKTSADSSQAHNIYQLVKWLSQTKAKWLLVFDNVDNPKILKNYWPNSQNGSILITCRSSTTASDPATNMMHLEPFDDEQGARLLLLVAGRKNYSEIEEDASKELSKQVGGLALAIVTLAHQIKVKRTKVQRFLSSYTSDYREILEDSERSGIYYQNSAPVTFQLSFRSLHDNTKSLLAIFSLLAPNNIPDAMFAAEFVPGDVDDYSPFCFLKRDKVTQTALQELIDKGLVFKDIETDLFTIHRLIQLEFRDRMDSSALIEAFKVTTGLLYEAFPKAESGNPLRAHWNTCKSLIHHVRILAERYEQMFLVKHLEGEDTPQADIELLPKLLASAAWYLHEGNSYHTALQLIGIAFRSCKSEDSLTYARLSNVAGCITSEQGKFDLALSHYQKALDIRKRLLSRDHGELADTYNNIALCYQAMDRMTEAFSHLKMAIDIDEMKPEESREQVGHLRHLNLADMYMQQGELHLVREEIERGKQYAEQYFGPNSHFVATADSSYGWLAELENDLEVALDYYESACKVYKKESAVSPAVSKMLYRVGRLLMKQGKFSDAVTKLEQSLLVSEYNEPMRGDKGNSARIMRKLADALKGMGKVREGERMRLEAERIRKQLQGVKYSSYADNDLSWDALVDVIFR</sequence>
<gene>
    <name evidence="4" type="ORF">TCE0_015f02941</name>
</gene>
<dbReference type="AlphaFoldDB" id="A0A6V8H6C5"/>
<dbReference type="Pfam" id="PF00931">
    <property type="entry name" value="NB-ARC"/>
    <property type="match status" value="1"/>
</dbReference>
<dbReference type="SMART" id="SM00028">
    <property type="entry name" value="TPR"/>
    <property type="match status" value="4"/>
</dbReference>
<keyword evidence="5" id="KW-1185">Reference proteome</keyword>
<evidence type="ECO:0000259" key="3">
    <source>
        <dbReference type="Pfam" id="PF25000"/>
    </source>
</evidence>
<feature type="repeat" description="TPR" evidence="1">
    <location>
        <begin position="898"/>
        <end position="931"/>
    </location>
</feature>
<dbReference type="InterPro" id="IPR027417">
    <property type="entry name" value="P-loop_NTPase"/>
</dbReference>
<dbReference type="InterPro" id="IPR056681">
    <property type="entry name" value="DUF7779"/>
</dbReference>
<keyword evidence="1" id="KW-0802">TPR repeat</keyword>
<dbReference type="Proteomes" id="UP000053095">
    <property type="component" value="Unassembled WGS sequence"/>
</dbReference>
<dbReference type="Gene3D" id="3.40.50.300">
    <property type="entry name" value="P-loop containing nucleotide triphosphate hydrolases"/>
    <property type="match status" value="1"/>
</dbReference>
<dbReference type="SUPFAM" id="SSF52540">
    <property type="entry name" value="P-loop containing nucleoside triphosphate hydrolases"/>
    <property type="match status" value="1"/>
</dbReference>
<dbReference type="InterPro" id="IPR035994">
    <property type="entry name" value="Nucleoside_phosphorylase_sf"/>
</dbReference>
<evidence type="ECO:0000313" key="4">
    <source>
        <dbReference type="EMBL" id="GAM34994.1"/>
    </source>
</evidence>
<dbReference type="Pfam" id="PF25000">
    <property type="entry name" value="DUF7779"/>
    <property type="match status" value="1"/>
</dbReference>
<feature type="repeat" description="TPR" evidence="1">
    <location>
        <begin position="1024"/>
        <end position="1057"/>
    </location>
</feature>
<feature type="domain" description="DUF7779" evidence="3">
    <location>
        <begin position="656"/>
        <end position="747"/>
    </location>
</feature>
<dbReference type="GO" id="GO:0043531">
    <property type="term" value="F:ADP binding"/>
    <property type="evidence" value="ECO:0007669"/>
    <property type="project" value="InterPro"/>
</dbReference>
<dbReference type="GO" id="GO:0009116">
    <property type="term" value="P:nucleoside metabolic process"/>
    <property type="evidence" value="ECO:0007669"/>
    <property type="project" value="InterPro"/>
</dbReference>
<dbReference type="SUPFAM" id="SSF48452">
    <property type="entry name" value="TPR-like"/>
    <property type="match status" value="1"/>
</dbReference>